<reference evidence="1 2" key="1">
    <citation type="journal article" date="2016" name="Nat. Commun.">
        <title>Thousands of microbial genomes shed light on interconnected biogeochemical processes in an aquifer system.</title>
        <authorList>
            <person name="Anantharaman K."/>
            <person name="Brown C.T."/>
            <person name="Hug L.A."/>
            <person name="Sharon I."/>
            <person name="Castelle C.J."/>
            <person name="Probst A.J."/>
            <person name="Thomas B.C."/>
            <person name="Singh A."/>
            <person name="Wilkins M.J."/>
            <person name="Karaoz U."/>
            <person name="Brodie E.L."/>
            <person name="Williams K.H."/>
            <person name="Hubbard S.S."/>
            <person name="Banfield J.F."/>
        </authorList>
    </citation>
    <scope>NUCLEOTIDE SEQUENCE [LARGE SCALE GENOMIC DNA]</scope>
</reference>
<proteinExistence type="predicted"/>
<organism evidence="1 2">
    <name type="scientific">Candidatus Gottesmanbacteria bacterium RIFCSPLOWO2_01_FULL_48_11</name>
    <dbReference type="NCBI Taxonomy" id="1798395"/>
    <lineage>
        <taxon>Bacteria</taxon>
        <taxon>Candidatus Gottesmaniibacteriota</taxon>
    </lineage>
</organism>
<protein>
    <submittedName>
        <fullName evidence="1">Uncharacterized protein</fullName>
    </submittedName>
</protein>
<comment type="caution">
    <text evidence="1">The sequence shown here is derived from an EMBL/GenBank/DDBJ whole genome shotgun (WGS) entry which is preliminary data.</text>
</comment>
<evidence type="ECO:0000313" key="1">
    <source>
        <dbReference type="EMBL" id="OGG27163.1"/>
    </source>
</evidence>
<evidence type="ECO:0000313" key="2">
    <source>
        <dbReference type="Proteomes" id="UP000178305"/>
    </source>
</evidence>
<dbReference type="Proteomes" id="UP000178305">
    <property type="component" value="Unassembled WGS sequence"/>
</dbReference>
<gene>
    <name evidence="1" type="ORF">A3A64_02045</name>
</gene>
<dbReference type="EMBL" id="MFJY01000054">
    <property type="protein sequence ID" value="OGG27163.1"/>
    <property type="molecule type" value="Genomic_DNA"/>
</dbReference>
<name>A0A1F6ARP2_9BACT</name>
<accession>A0A1F6ARP2</accession>
<sequence>MPEDTINTPDRPFPSPDQIPDWNKLLSDETGIPDRVYVVPKDPLMVELMVAEAVYKTLTGPDLIETQRQAIAGDAPTEELELTYLEIMHDLTLEKKQGGFVDEAEEALKQANLASKADLNRAEPWRVYYDYWQDAVKIGDEVSLSQPADGADYLILQTSVEEIGEDIGFPSLIAQRKFEANFRKIKDENKAEAATDAYDQIINMLEGLGYDREVADRKIRNSSMSYHFFQILGYSRVESILEAAGRPTVTGDRFLEFMDQTEDHMRFVYSQLAPEEQQQITATREGDMSTSFIETIEHGVEKARMVTSVATGKLLVRFDPITGDMEVDFSSIGWMNMSTQVNQLVTPNTRHDGLLALREFIVQKLERAGMTQPRMKSKNR</sequence>
<dbReference type="AlphaFoldDB" id="A0A1F6ARP2"/>